<dbReference type="Proteomes" id="UP000429607">
    <property type="component" value="Unassembled WGS sequence"/>
</dbReference>
<proteinExistence type="predicted"/>
<evidence type="ECO:0000313" key="4">
    <source>
        <dbReference type="Proteomes" id="UP000429607"/>
    </source>
</evidence>
<dbReference type="EMBL" id="QXFU01000313">
    <property type="protein sequence ID" value="KAE9036990.1"/>
    <property type="molecule type" value="Genomic_DNA"/>
</dbReference>
<gene>
    <name evidence="1" type="ORF">PR001_g27037</name>
    <name evidence="2" type="ORF">PR002_g6811</name>
    <name evidence="3" type="ORF">PR003_g6796</name>
</gene>
<dbReference type="Proteomes" id="UP000434957">
    <property type="component" value="Unassembled WGS sequence"/>
</dbReference>
<evidence type="ECO:0000313" key="5">
    <source>
        <dbReference type="Proteomes" id="UP000434957"/>
    </source>
</evidence>
<dbReference type="OrthoDB" id="144414at2759"/>
<evidence type="ECO:0000313" key="1">
    <source>
        <dbReference type="EMBL" id="KAE8970984.1"/>
    </source>
</evidence>
<dbReference type="Proteomes" id="UP000435112">
    <property type="component" value="Unassembled WGS sequence"/>
</dbReference>
<dbReference type="EMBL" id="QXFV01004212">
    <property type="protein sequence ID" value="KAE8970984.1"/>
    <property type="molecule type" value="Genomic_DNA"/>
</dbReference>
<comment type="caution">
    <text evidence="2">The sequence shown here is derived from an EMBL/GenBank/DDBJ whole genome shotgun (WGS) entry which is preliminary data.</text>
</comment>
<organism evidence="2 6">
    <name type="scientific">Phytophthora rubi</name>
    <dbReference type="NCBI Taxonomy" id="129364"/>
    <lineage>
        <taxon>Eukaryota</taxon>
        <taxon>Sar</taxon>
        <taxon>Stramenopiles</taxon>
        <taxon>Oomycota</taxon>
        <taxon>Peronosporomycetes</taxon>
        <taxon>Peronosporales</taxon>
        <taxon>Peronosporaceae</taxon>
        <taxon>Phytophthora</taxon>
    </lineage>
</organism>
<reference evidence="4 6" key="1">
    <citation type="submission" date="2018-09" db="EMBL/GenBank/DDBJ databases">
        <title>Genomic investigation of the strawberry pathogen Phytophthora fragariae indicates pathogenicity is determined by transcriptional variation in three key races.</title>
        <authorList>
            <person name="Adams T.M."/>
            <person name="Armitage A.D."/>
            <person name="Sobczyk M.K."/>
            <person name="Bates H.J."/>
            <person name="Dunwell J.M."/>
            <person name="Nellist C.F."/>
            <person name="Harrison R.J."/>
        </authorList>
    </citation>
    <scope>NUCLEOTIDE SEQUENCE [LARGE SCALE GENOMIC DNA]</scope>
    <source>
        <strain evidence="1 4">SCRP249</strain>
        <strain evidence="2 6">SCRP324</strain>
        <strain evidence="3 5">SCRP333</strain>
    </source>
</reference>
<evidence type="ECO:0000313" key="3">
    <source>
        <dbReference type="EMBL" id="KAE9347700.1"/>
    </source>
</evidence>
<evidence type="ECO:0000313" key="2">
    <source>
        <dbReference type="EMBL" id="KAE9036990.1"/>
    </source>
</evidence>
<sequence length="48" mass="5261">MRQMGFAAISYDTSMAYEADEPSVTLTEAVPTANCDLEHDDLVCVAFM</sequence>
<name>A0A6A3N5U1_9STRA</name>
<dbReference type="EMBL" id="QXFT01000308">
    <property type="protein sequence ID" value="KAE9347700.1"/>
    <property type="molecule type" value="Genomic_DNA"/>
</dbReference>
<accession>A0A6A3N5U1</accession>
<protein>
    <submittedName>
        <fullName evidence="2">Uncharacterized protein</fullName>
    </submittedName>
</protein>
<evidence type="ECO:0000313" key="6">
    <source>
        <dbReference type="Proteomes" id="UP000435112"/>
    </source>
</evidence>
<keyword evidence="5" id="KW-1185">Reference proteome</keyword>
<dbReference type="AlphaFoldDB" id="A0A6A3N5U1"/>